<organism evidence="3 4">
    <name type="scientific">Aeromicrobium wangtongii</name>
    <dbReference type="NCBI Taxonomy" id="2969247"/>
    <lineage>
        <taxon>Bacteria</taxon>
        <taxon>Bacillati</taxon>
        <taxon>Actinomycetota</taxon>
        <taxon>Actinomycetes</taxon>
        <taxon>Propionibacteriales</taxon>
        <taxon>Nocardioidaceae</taxon>
        <taxon>Aeromicrobium</taxon>
    </lineage>
</organism>
<evidence type="ECO:0000256" key="1">
    <source>
        <dbReference type="SAM" id="MobiDB-lite"/>
    </source>
</evidence>
<keyword evidence="2" id="KW-1133">Transmembrane helix</keyword>
<reference evidence="3 4" key="1">
    <citation type="submission" date="2022-08" db="EMBL/GenBank/DDBJ databases">
        <title>novel species in genus Aeromicrobium.</title>
        <authorList>
            <person name="Ye L."/>
        </authorList>
    </citation>
    <scope>NUCLEOTIDE SEQUENCE [LARGE SCALE GENOMIC DNA]</scope>
    <source>
        <strain evidence="4">zg-Y1379</strain>
    </source>
</reference>
<sequence length="219" mass="22629">MSQSASPRSRSALIALVILVITVVVGLAVWALGGDDTESSSAATPPSRATSATPSTPFPSPSEATTASPSPSPTITAECEGPDTVFNEEGIEQDSLLPDCGVEKPVTVPQQKKSGLGLACGGEYPVILYKTTTSGAKTSICGVDSSGADFRLVTKPKGGAVVDLKGRYEPDLDAFVADDGATRYTVLAYDGTLQVTKNGKKTSQKASDWISLDNEPDTD</sequence>
<dbReference type="Proteomes" id="UP001316184">
    <property type="component" value="Chromosome"/>
</dbReference>
<feature type="region of interest" description="Disordered" evidence="1">
    <location>
        <begin position="198"/>
        <end position="219"/>
    </location>
</feature>
<keyword evidence="4" id="KW-1185">Reference proteome</keyword>
<dbReference type="EMBL" id="CP102173">
    <property type="protein sequence ID" value="UUP13097.1"/>
    <property type="molecule type" value="Genomic_DNA"/>
</dbReference>
<feature type="transmembrane region" description="Helical" evidence="2">
    <location>
        <begin position="12"/>
        <end position="32"/>
    </location>
</feature>
<keyword evidence="2" id="KW-0812">Transmembrane</keyword>
<dbReference type="RefSeq" id="WP_232400981.1">
    <property type="nucleotide sequence ID" value="NZ_CP102173.1"/>
</dbReference>
<name>A0ABY5M6L4_9ACTN</name>
<evidence type="ECO:0000313" key="3">
    <source>
        <dbReference type="EMBL" id="UUP13097.1"/>
    </source>
</evidence>
<protein>
    <recommendedName>
        <fullName evidence="5">Serine/threonine protein kinase</fullName>
    </recommendedName>
</protein>
<keyword evidence="2" id="KW-0472">Membrane</keyword>
<proteinExistence type="predicted"/>
<evidence type="ECO:0000256" key="2">
    <source>
        <dbReference type="SAM" id="Phobius"/>
    </source>
</evidence>
<evidence type="ECO:0008006" key="5">
    <source>
        <dbReference type="Google" id="ProtNLM"/>
    </source>
</evidence>
<accession>A0ABY5M6L4</accession>
<gene>
    <name evidence="3" type="ORF">NQV15_14725</name>
</gene>
<evidence type="ECO:0000313" key="4">
    <source>
        <dbReference type="Proteomes" id="UP001316184"/>
    </source>
</evidence>
<feature type="region of interest" description="Disordered" evidence="1">
    <location>
        <begin position="36"/>
        <end position="76"/>
    </location>
</feature>